<keyword evidence="1" id="KW-1133">Transmembrane helix</keyword>
<proteinExistence type="predicted"/>
<keyword evidence="1" id="KW-0812">Transmembrane</keyword>
<keyword evidence="1" id="KW-0472">Membrane</keyword>
<evidence type="ECO:0000313" key="3">
    <source>
        <dbReference type="Proteomes" id="UP000230094"/>
    </source>
</evidence>
<dbReference type="AlphaFoldDB" id="A0A2H0TAN7"/>
<dbReference type="Proteomes" id="UP000230094">
    <property type="component" value="Unassembled WGS sequence"/>
</dbReference>
<evidence type="ECO:0008006" key="4">
    <source>
        <dbReference type="Google" id="ProtNLM"/>
    </source>
</evidence>
<evidence type="ECO:0000313" key="2">
    <source>
        <dbReference type="EMBL" id="PIR68086.1"/>
    </source>
</evidence>
<reference evidence="3" key="1">
    <citation type="submission" date="2017-09" db="EMBL/GenBank/DDBJ databases">
        <title>Depth-based differentiation of microbial function through sediment-hosted aquifers and enrichment of novel symbionts in the deep terrestrial subsurface.</title>
        <authorList>
            <person name="Probst A.J."/>
            <person name="Ladd B."/>
            <person name="Jarett J.K."/>
            <person name="Geller-Mcgrath D.E."/>
            <person name="Sieber C.M.K."/>
            <person name="Emerson J.B."/>
            <person name="Anantharaman K."/>
            <person name="Thomas B.C."/>
            <person name="Malmstrom R."/>
            <person name="Stieglmeier M."/>
            <person name="Klingl A."/>
            <person name="Woyke T."/>
            <person name="Ryan C.M."/>
            <person name="Banfield J.F."/>
        </authorList>
    </citation>
    <scope>NUCLEOTIDE SEQUENCE [LARGE SCALE GENOMIC DNA]</scope>
</reference>
<gene>
    <name evidence="2" type="ORF">COU49_02820</name>
</gene>
<name>A0A2H0TAN7_9BACT</name>
<feature type="transmembrane region" description="Helical" evidence="1">
    <location>
        <begin position="27"/>
        <end position="47"/>
    </location>
</feature>
<organism evidence="2 3">
    <name type="scientific">Candidatus Nomurabacteria bacterium CG10_big_fil_rev_8_21_14_0_10_35_16</name>
    <dbReference type="NCBI Taxonomy" id="1974731"/>
    <lineage>
        <taxon>Bacteria</taxon>
        <taxon>Candidatus Nomuraibacteriota</taxon>
    </lineage>
</organism>
<sequence length="291" mass="33616">MKKRNVLNSPRLSALKKKRRRDLLNKVLIYFVIFLIFFVGLIFISRIDKLNVNTIIITGNKVVDTEAINKIVEENIFGYYLYFIPKSNFLLVPKNKIKNDLTNQYKRLQNISFNTENPNVLAISLSEREGKYIWCGESMPDFSLEAEEKPCYFTDQEGYIFDLAPYFSGDVYFKFFGPLGLNEGESPLGLYFSKDIFTKLVSFKNILVDFDLKPNSVLVKNNGDIEIYLSSSNKTNPPRIVLKSDFDLDKSSENLQAALATEPLKSDIKNKYSSLLYIDLRLGNKVYFKFQ</sequence>
<evidence type="ECO:0000256" key="1">
    <source>
        <dbReference type="SAM" id="Phobius"/>
    </source>
</evidence>
<dbReference type="EMBL" id="PFCQ01000014">
    <property type="protein sequence ID" value="PIR68086.1"/>
    <property type="molecule type" value="Genomic_DNA"/>
</dbReference>
<protein>
    <recommendedName>
        <fullName evidence="4">POTRA domain-containing protein</fullName>
    </recommendedName>
</protein>
<accession>A0A2H0TAN7</accession>
<comment type="caution">
    <text evidence="2">The sequence shown here is derived from an EMBL/GenBank/DDBJ whole genome shotgun (WGS) entry which is preliminary data.</text>
</comment>